<dbReference type="RefSeq" id="WP_344139008.1">
    <property type="nucleotide sequence ID" value="NZ_BAAALT010000267.1"/>
</dbReference>
<dbReference type="PANTHER" id="PTHR44942">
    <property type="entry name" value="METHYLTRANSF_11 DOMAIN-CONTAINING PROTEIN"/>
    <property type="match status" value="1"/>
</dbReference>
<dbReference type="GO" id="GO:0008168">
    <property type="term" value="F:methyltransferase activity"/>
    <property type="evidence" value="ECO:0007669"/>
    <property type="project" value="UniProtKB-KW"/>
</dbReference>
<keyword evidence="3" id="KW-0808">Transferase</keyword>
<accession>A0ABN2MMK4</accession>
<dbReference type="CDD" id="cd02440">
    <property type="entry name" value="AdoMet_MTases"/>
    <property type="match status" value="1"/>
</dbReference>
<reference evidence="5 6" key="1">
    <citation type="journal article" date="2019" name="Int. J. Syst. Evol. Microbiol.">
        <title>The Global Catalogue of Microorganisms (GCM) 10K type strain sequencing project: providing services to taxonomists for standard genome sequencing and annotation.</title>
        <authorList>
            <consortium name="The Broad Institute Genomics Platform"/>
            <consortium name="The Broad Institute Genome Sequencing Center for Infectious Disease"/>
            <person name="Wu L."/>
            <person name="Ma J."/>
        </authorList>
    </citation>
    <scope>NUCLEOTIDE SEQUENCE [LARGE SCALE GENOMIC DNA]</scope>
    <source>
        <strain evidence="5 6">JCM 13250</strain>
    </source>
</reference>
<evidence type="ECO:0000313" key="5">
    <source>
        <dbReference type="EMBL" id="GAA1831084.1"/>
    </source>
</evidence>
<evidence type="ECO:0000256" key="1">
    <source>
        <dbReference type="ARBA" id="ARBA00008361"/>
    </source>
</evidence>
<feature type="domain" description="Methyltransferase type 11" evidence="4">
    <location>
        <begin position="17"/>
        <end position="108"/>
    </location>
</feature>
<dbReference type="Pfam" id="PF08241">
    <property type="entry name" value="Methyltransf_11"/>
    <property type="match status" value="1"/>
</dbReference>
<gene>
    <name evidence="5" type="ORF">GCM10009682_57170</name>
</gene>
<comment type="caution">
    <text evidence="5">The sequence shown here is derived from an EMBL/GenBank/DDBJ whole genome shotgun (WGS) entry which is preliminary data.</text>
</comment>
<dbReference type="GO" id="GO:0032259">
    <property type="term" value="P:methylation"/>
    <property type="evidence" value="ECO:0007669"/>
    <property type="project" value="UniProtKB-KW"/>
</dbReference>
<dbReference type="InterPro" id="IPR029063">
    <property type="entry name" value="SAM-dependent_MTases_sf"/>
</dbReference>
<evidence type="ECO:0000259" key="4">
    <source>
        <dbReference type="Pfam" id="PF08241"/>
    </source>
</evidence>
<keyword evidence="2 5" id="KW-0489">Methyltransferase</keyword>
<dbReference type="PANTHER" id="PTHR44942:SF4">
    <property type="entry name" value="METHYLTRANSFERASE TYPE 11 DOMAIN-CONTAINING PROTEIN"/>
    <property type="match status" value="1"/>
</dbReference>
<sequence length="234" mass="25724">MFELLAERGLTAGARVLEIGSGTGQATGELLARGADVVAVEPGPGMAELLTARLGGDRLRVVCADFEDAQLPDAPFDLATSATAFHWVRPDVALPKLARALRPGGWLAVWWTVFGDPENPTPFRWDLPALYDRYLPHERRDPTFVPGPLRVDSWTDELRQGGWFGPVEVELIRWEHRLTAAGARRLFGSFPNVNGLPAARREAFLDELGALVDERGGEVADPYVTAVYLTRPTR</sequence>
<dbReference type="EMBL" id="BAAALT010000267">
    <property type="protein sequence ID" value="GAA1831084.1"/>
    <property type="molecule type" value="Genomic_DNA"/>
</dbReference>
<protein>
    <submittedName>
        <fullName evidence="5">Class I SAM-dependent methyltransferase</fullName>
    </submittedName>
</protein>
<dbReference type="Gene3D" id="3.40.50.150">
    <property type="entry name" value="Vaccinia Virus protein VP39"/>
    <property type="match status" value="1"/>
</dbReference>
<dbReference type="InterPro" id="IPR013216">
    <property type="entry name" value="Methyltransf_11"/>
</dbReference>
<dbReference type="InterPro" id="IPR051052">
    <property type="entry name" value="Diverse_substrate_MTase"/>
</dbReference>
<name>A0ABN2MMK4_9ACTN</name>
<evidence type="ECO:0000256" key="2">
    <source>
        <dbReference type="ARBA" id="ARBA00022603"/>
    </source>
</evidence>
<keyword evidence="6" id="KW-1185">Reference proteome</keyword>
<evidence type="ECO:0000313" key="6">
    <source>
        <dbReference type="Proteomes" id="UP001500218"/>
    </source>
</evidence>
<proteinExistence type="inferred from homology"/>
<dbReference type="Proteomes" id="UP001500218">
    <property type="component" value="Unassembled WGS sequence"/>
</dbReference>
<dbReference type="SUPFAM" id="SSF53335">
    <property type="entry name" value="S-adenosyl-L-methionine-dependent methyltransferases"/>
    <property type="match status" value="1"/>
</dbReference>
<evidence type="ECO:0000256" key="3">
    <source>
        <dbReference type="ARBA" id="ARBA00022679"/>
    </source>
</evidence>
<comment type="similarity">
    <text evidence="1">Belongs to the methyltransferase superfamily.</text>
</comment>
<organism evidence="5 6">
    <name type="scientific">Luedemannella flava</name>
    <dbReference type="NCBI Taxonomy" id="349316"/>
    <lineage>
        <taxon>Bacteria</taxon>
        <taxon>Bacillati</taxon>
        <taxon>Actinomycetota</taxon>
        <taxon>Actinomycetes</taxon>
        <taxon>Micromonosporales</taxon>
        <taxon>Micromonosporaceae</taxon>
        <taxon>Luedemannella</taxon>
    </lineage>
</organism>